<evidence type="ECO:0000313" key="5">
    <source>
        <dbReference type="EMBL" id="SHE96911.1"/>
    </source>
</evidence>
<evidence type="ECO:0000256" key="3">
    <source>
        <dbReference type="ARBA" id="ARBA00023163"/>
    </source>
</evidence>
<dbReference type="AlphaFoldDB" id="A0A1M4XTV5"/>
<dbReference type="InterPro" id="IPR037923">
    <property type="entry name" value="HTH-like"/>
</dbReference>
<keyword evidence="3" id="KW-0804">Transcription</keyword>
<dbReference type="Pfam" id="PF02311">
    <property type="entry name" value="AraC_binding"/>
    <property type="match status" value="1"/>
</dbReference>
<accession>A0A1M4XTV5</accession>
<organism evidence="5 6">
    <name type="scientific">Vibrio gazogenes DSM 21264 = NBRC 103151</name>
    <dbReference type="NCBI Taxonomy" id="1123492"/>
    <lineage>
        <taxon>Bacteria</taxon>
        <taxon>Pseudomonadati</taxon>
        <taxon>Pseudomonadota</taxon>
        <taxon>Gammaproteobacteria</taxon>
        <taxon>Vibrionales</taxon>
        <taxon>Vibrionaceae</taxon>
        <taxon>Vibrio</taxon>
    </lineage>
</organism>
<dbReference type="PANTHER" id="PTHR46796:SF2">
    <property type="entry name" value="TRANSCRIPTIONAL REGULATORY PROTEIN"/>
    <property type="match status" value="1"/>
</dbReference>
<dbReference type="EMBL" id="FQUH01000004">
    <property type="protein sequence ID" value="SHE96911.1"/>
    <property type="molecule type" value="Genomic_DNA"/>
</dbReference>
<dbReference type="GO" id="GO:0003700">
    <property type="term" value="F:DNA-binding transcription factor activity"/>
    <property type="evidence" value="ECO:0007669"/>
    <property type="project" value="InterPro"/>
</dbReference>
<feature type="domain" description="HTH araC/xylS-type" evidence="4">
    <location>
        <begin position="175"/>
        <end position="272"/>
    </location>
</feature>
<protein>
    <submittedName>
        <fullName evidence="5">AraC-type DNA-binding protein</fullName>
    </submittedName>
</protein>
<sequence length="279" mass="31872">MRTGNHFKFENSTALEGVKILTANMHDFSYDKHAHEEYSLGVTLRGRQDFFCCHRFHQSPPGGVILFNPDDVHDGHSGGTTDLSYVITYIHPQTFHALFLALGVKPNHTVRVEGTLFDDLILKQQILTFIRIVNSGDHSKIEQELALFRLAHTLVKKSGALYEAKPQRRQDVLLNRAKSFILSQYRDDLIVDDIAAVANMSKYHFIRLFRAQFGITPHQYVLNCRINGAQKALESGLPASAVAQMFRFADVSHMNRRFKKLYGMTPKQYQTQLNLVPQR</sequence>
<dbReference type="InterPro" id="IPR003313">
    <property type="entry name" value="AraC-bd"/>
</dbReference>
<keyword evidence="6" id="KW-1185">Reference proteome</keyword>
<gene>
    <name evidence="5" type="ORF">SAMN02745781_01171</name>
</gene>
<dbReference type="SUPFAM" id="SSF51215">
    <property type="entry name" value="Regulatory protein AraC"/>
    <property type="match status" value="1"/>
</dbReference>
<dbReference type="InterPro" id="IPR018060">
    <property type="entry name" value="HTH_AraC"/>
</dbReference>
<evidence type="ECO:0000256" key="1">
    <source>
        <dbReference type="ARBA" id="ARBA00023015"/>
    </source>
</evidence>
<dbReference type="RefSeq" id="WP_072956739.1">
    <property type="nucleotide sequence ID" value="NZ_FQUH01000004.1"/>
</dbReference>
<evidence type="ECO:0000256" key="2">
    <source>
        <dbReference type="ARBA" id="ARBA00023125"/>
    </source>
</evidence>
<dbReference type="InterPro" id="IPR050204">
    <property type="entry name" value="AraC_XylS_family_regulators"/>
</dbReference>
<dbReference type="SMART" id="SM00342">
    <property type="entry name" value="HTH_ARAC"/>
    <property type="match status" value="1"/>
</dbReference>
<dbReference type="SUPFAM" id="SSF46689">
    <property type="entry name" value="Homeodomain-like"/>
    <property type="match status" value="2"/>
</dbReference>
<dbReference type="GO" id="GO:0043565">
    <property type="term" value="F:sequence-specific DNA binding"/>
    <property type="evidence" value="ECO:0007669"/>
    <property type="project" value="InterPro"/>
</dbReference>
<dbReference type="Gene3D" id="1.10.10.60">
    <property type="entry name" value="Homeodomain-like"/>
    <property type="match status" value="2"/>
</dbReference>
<proteinExistence type="predicted"/>
<dbReference type="PANTHER" id="PTHR46796">
    <property type="entry name" value="HTH-TYPE TRANSCRIPTIONAL ACTIVATOR RHAS-RELATED"/>
    <property type="match status" value="1"/>
</dbReference>
<keyword evidence="2 5" id="KW-0238">DNA-binding</keyword>
<dbReference type="InterPro" id="IPR009057">
    <property type="entry name" value="Homeodomain-like_sf"/>
</dbReference>
<dbReference type="Proteomes" id="UP000184159">
    <property type="component" value="Unassembled WGS sequence"/>
</dbReference>
<name>A0A1M4XTV5_VIBGA</name>
<reference evidence="6" key="1">
    <citation type="submission" date="2016-11" db="EMBL/GenBank/DDBJ databases">
        <authorList>
            <person name="Varghese N."/>
            <person name="Submissions S."/>
        </authorList>
    </citation>
    <scope>NUCLEOTIDE SEQUENCE [LARGE SCALE GENOMIC DNA]</scope>
    <source>
        <strain evidence="6">DSM 21264</strain>
    </source>
</reference>
<evidence type="ECO:0000313" key="6">
    <source>
        <dbReference type="Proteomes" id="UP000184159"/>
    </source>
</evidence>
<keyword evidence="1" id="KW-0805">Transcription regulation</keyword>
<dbReference type="Pfam" id="PF12833">
    <property type="entry name" value="HTH_18"/>
    <property type="match status" value="1"/>
</dbReference>
<dbReference type="PROSITE" id="PS01124">
    <property type="entry name" value="HTH_ARAC_FAMILY_2"/>
    <property type="match status" value="1"/>
</dbReference>
<evidence type="ECO:0000259" key="4">
    <source>
        <dbReference type="PROSITE" id="PS01124"/>
    </source>
</evidence>